<dbReference type="SUPFAM" id="SSF54695">
    <property type="entry name" value="POZ domain"/>
    <property type="match status" value="1"/>
</dbReference>
<name>A0A1G4BSD9_9PEZI</name>
<dbReference type="RefSeq" id="XP_022481446.1">
    <property type="nucleotide sequence ID" value="XM_022612307.1"/>
</dbReference>
<comment type="caution">
    <text evidence="2">The sequence shown here is derived from an EMBL/GenBank/DDBJ whole genome shotgun (WGS) entry which is preliminary data.</text>
</comment>
<accession>A0A1G4BSD9</accession>
<dbReference type="InterPro" id="IPR011333">
    <property type="entry name" value="SKP1/BTB/POZ_sf"/>
</dbReference>
<dbReference type="PROSITE" id="PS50097">
    <property type="entry name" value="BTB"/>
    <property type="match status" value="1"/>
</dbReference>
<dbReference type="SMART" id="SM00225">
    <property type="entry name" value="BTB"/>
    <property type="match status" value="1"/>
</dbReference>
<gene>
    <name evidence="2" type="ORF">CORC01_00650</name>
</gene>
<evidence type="ECO:0000313" key="3">
    <source>
        <dbReference type="Proteomes" id="UP000176998"/>
    </source>
</evidence>
<dbReference type="EMBL" id="MJBS01000003">
    <property type="protein sequence ID" value="OHF04311.1"/>
    <property type="molecule type" value="Genomic_DNA"/>
</dbReference>
<dbReference type="OrthoDB" id="6359816at2759"/>
<dbReference type="CDD" id="cd18186">
    <property type="entry name" value="BTB_POZ_ZBTB_KLHL-like"/>
    <property type="match status" value="1"/>
</dbReference>
<dbReference type="Proteomes" id="UP000176998">
    <property type="component" value="Unassembled WGS sequence"/>
</dbReference>
<dbReference type="STRING" id="1209926.A0A1G4BSD9"/>
<dbReference type="PANTHER" id="PTHR24413">
    <property type="entry name" value="SPECKLE-TYPE POZ PROTEIN"/>
    <property type="match status" value="1"/>
</dbReference>
<reference evidence="2 3" key="1">
    <citation type="submission" date="2016-09" db="EMBL/GenBank/DDBJ databases">
        <authorList>
            <person name="Capua I."/>
            <person name="De Benedictis P."/>
            <person name="Joannis T."/>
            <person name="Lombin L.H."/>
            <person name="Cattoli G."/>
        </authorList>
    </citation>
    <scope>NUCLEOTIDE SEQUENCE [LARGE SCALE GENOMIC DNA]</scope>
    <source>
        <strain evidence="2 3">IMI 309357</strain>
    </source>
</reference>
<feature type="domain" description="BTB" evidence="1">
    <location>
        <begin position="11"/>
        <end position="78"/>
    </location>
</feature>
<dbReference type="InterPro" id="IPR000210">
    <property type="entry name" value="BTB/POZ_dom"/>
</dbReference>
<dbReference type="GeneID" id="34553817"/>
<keyword evidence="3" id="KW-1185">Reference proteome</keyword>
<sequence>MSRLLKSGVFSDCEVKCDGKTWKLHKSILCIRSGYFNSCLTNGWPEGKTGCVEITLFTKEQMDWIISYIYTGKFDFDRHYNNKTFLHTAVQLWTLGDYFLVRNLCDDVECRLSAFIPRSLNNAILRGFQLDAQDWLNAGRLIYTDFNVVDSKHVLKAEFLNLTLGKTWARKLNLRMPEFKTLCQSHPKFGNDCMVKLVDDGISKLQ</sequence>
<proteinExistence type="predicted"/>
<protein>
    <recommendedName>
        <fullName evidence="1">BTB domain-containing protein</fullName>
    </recommendedName>
</protein>
<dbReference type="Pfam" id="PF00651">
    <property type="entry name" value="BTB"/>
    <property type="match status" value="1"/>
</dbReference>
<dbReference type="Gene3D" id="3.30.710.10">
    <property type="entry name" value="Potassium Channel Kv1.1, Chain A"/>
    <property type="match status" value="1"/>
</dbReference>
<evidence type="ECO:0000259" key="1">
    <source>
        <dbReference type="PROSITE" id="PS50097"/>
    </source>
</evidence>
<dbReference type="AlphaFoldDB" id="A0A1G4BSD9"/>
<organism evidence="2 3">
    <name type="scientific">Colletotrichum orchidophilum</name>
    <dbReference type="NCBI Taxonomy" id="1209926"/>
    <lineage>
        <taxon>Eukaryota</taxon>
        <taxon>Fungi</taxon>
        <taxon>Dikarya</taxon>
        <taxon>Ascomycota</taxon>
        <taxon>Pezizomycotina</taxon>
        <taxon>Sordariomycetes</taxon>
        <taxon>Hypocreomycetidae</taxon>
        <taxon>Glomerellales</taxon>
        <taxon>Glomerellaceae</taxon>
        <taxon>Colletotrichum</taxon>
    </lineage>
</organism>
<evidence type="ECO:0000313" key="2">
    <source>
        <dbReference type="EMBL" id="OHF04311.1"/>
    </source>
</evidence>